<dbReference type="Gene3D" id="3.30.300.30">
    <property type="match status" value="1"/>
</dbReference>
<protein>
    <submittedName>
        <fullName evidence="7">Fatty-acid--CoA ligase, putative</fullName>
    </submittedName>
</protein>
<accession>Q9RXH7</accession>
<proteinExistence type="inferred from homology"/>
<evidence type="ECO:0000259" key="5">
    <source>
        <dbReference type="Pfam" id="PF00501"/>
    </source>
</evidence>
<dbReference type="AlphaFoldDB" id="Q9RXH7"/>
<dbReference type="PANTHER" id="PTHR43859:SF4">
    <property type="entry name" value="BUTANOATE--COA LIGASE AAE1-RELATED"/>
    <property type="match status" value="1"/>
</dbReference>
<dbReference type="KEGG" id="dra:DR_0336"/>
<sequence length="524" mass="57226">MPMNTPLTPLTLVRRGLKLYPDHTAVIEPGGPRFTYREWGRRIYQLARAIQAAGYGGQHVAVLSPNTHGGLLTYAGVPWAGSVLVPLNTRLTPEEYEFQLRHAEVRLLLVDESLHDRVREVAAGLGIEVWVMGDARGAGTAFEAKLAAQDDSPLPLPVQDENGTITLNFTSGTTSDPKGVMMTHRSTMLNAIETIYYFKADQDTVYLHTLPDFHANGWGGVWSPFGVGATHVTLPTVRADAAYDAIEQHGVTHLCAAPTVLSMLTDPAHARPLSRQIRVATAGSPPHARIIADMNALGFHVTQVYGLTETSPLITVAELSAQQEELPTPRRAALIAKQGVEMILAGEVEVLDPELRPVPGDGETLGEIMVRGNLVMKGYYRNEEATAKALEGGWFHTGDVAVVHPDGRIEIRDRNKDVIISGGENISSVEVEGVLYAHPAVREAVVVAMPHEKWGEVPCAFIALHQGQEVTPEDLTAHVREHLAGFKVPKHYEFRDDLPKTASGKFQKFILRAELWQGKARGVN</sequence>
<evidence type="ECO:0000256" key="3">
    <source>
        <dbReference type="ARBA" id="ARBA00022832"/>
    </source>
</evidence>
<keyword evidence="2 7" id="KW-0436">Ligase</keyword>
<evidence type="ECO:0000313" key="8">
    <source>
        <dbReference type="Proteomes" id="UP000002524"/>
    </source>
</evidence>
<dbReference type="InterPro" id="IPR025110">
    <property type="entry name" value="AMP-bd_C"/>
</dbReference>
<dbReference type="PROSITE" id="PS00455">
    <property type="entry name" value="AMP_BINDING"/>
    <property type="match status" value="1"/>
</dbReference>
<dbReference type="EMBL" id="AE000513">
    <property type="protein sequence ID" value="AAF09918.1"/>
    <property type="molecule type" value="Genomic_DNA"/>
</dbReference>
<dbReference type="InterPro" id="IPR000873">
    <property type="entry name" value="AMP-dep_synth/lig_dom"/>
</dbReference>
<evidence type="ECO:0000256" key="4">
    <source>
        <dbReference type="ARBA" id="ARBA00023098"/>
    </source>
</evidence>
<evidence type="ECO:0000259" key="6">
    <source>
        <dbReference type="Pfam" id="PF13193"/>
    </source>
</evidence>
<dbReference type="PIR" id="H75530">
    <property type="entry name" value="H75530"/>
</dbReference>
<dbReference type="PaxDb" id="243230-DR_0336"/>
<dbReference type="Pfam" id="PF00501">
    <property type="entry name" value="AMP-binding"/>
    <property type="match status" value="1"/>
</dbReference>
<dbReference type="STRING" id="243230.DR_0336"/>
<dbReference type="InParanoid" id="Q9RXH7"/>
<keyword evidence="8" id="KW-1185">Reference proteome</keyword>
<dbReference type="InterPro" id="IPR042099">
    <property type="entry name" value="ANL_N_sf"/>
</dbReference>
<dbReference type="GO" id="GO:0016874">
    <property type="term" value="F:ligase activity"/>
    <property type="evidence" value="ECO:0007669"/>
    <property type="project" value="UniProtKB-KW"/>
</dbReference>
<dbReference type="eggNOG" id="COG0318">
    <property type="taxonomic scope" value="Bacteria"/>
</dbReference>
<dbReference type="PANTHER" id="PTHR43859">
    <property type="entry name" value="ACYL-ACTIVATING ENZYME"/>
    <property type="match status" value="1"/>
</dbReference>
<dbReference type="GO" id="GO:0006631">
    <property type="term" value="P:fatty acid metabolic process"/>
    <property type="evidence" value="ECO:0007669"/>
    <property type="project" value="UniProtKB-KW"/>
</dbReference>
<dbReference type="InterPro" id="IPR045851">
    <property type="entry name" value="AMP-bd_C_sf"/>
</dbReference>
<gene>
    <name evidence="7" type="ordered locus">DR_0336</name>
</gene>
<keyword evidence="4" id="KW-0443">Lipid metabolism</keyword>
<dbReference type="Pfam" id="PF13193">
    <property type="entry name" value="AMP-binding_C"/>
    <property type="match status" value="1"/>
</dbReference>
<dbReference type="OrthoDB" id="9765680at2"/>
<reference evidence="7 8" key="1">
    <citation type="journal article" date="1999" name="Science">
        <title>Genome sequence of the radioresistant bacterium Deinococcus radiodurans R1.</title>
        <authorList>
            <person name="White O."/>
            <person name="Eisen J.A."/>
            <person name="Heidelberg J.F."/>
            <person name="Hickey E.K."/>
            <person name="Peterson J.D."/>
            <person name="Dodson R.J."/>
            <person name="Haft D.H."/>
            <person name="Gwinn M.L."/>
            <person name="Nelson W.C."/>
            <person name="Richardson D.L."/>
            <person name="Moffat K.S."/>
            <person name="Qin H."/>
            <person name="Jiang L."/>
            <person name="Pamphile W."/>
            <person name="Crosby M."/>
            <person name="Shen M."/>
            <person name="Vamathevan J.J."/>
            <person name="Lam P."/>
            <person name="McDonald L."/>
            <person name="Utterback T."/>
            <person name="Zalewski C."/>
            <person name="Makarova K.S."/>
            <person name="Aravind L."/>
            <person name="Daly M.J."/>
            <person name="Minton K.W."/>
            <person name="Fleischmann R.D."/>
            <person name="Ketchum K.A."/>
            <person name="Nelson K.E."/>
            <person name="Salzberg S."/>
            <person name="Smith H.O."/>
            <person name="Venter J.C."/>
            <person name="Fraser C.M."/>
        </authorList>
    </citation>
    <scope>NUCLEOTIDE SEQUENCE [LARGE SCALE GENOMIC DNA]</scope>
    <source>
        <strain evidence="8">ATCC 13939 / DSM 20539 / JCM 16871 / LMG 4051 / NBRC 15346 / NCIMB 9279 / R1 / VKM B-1422</strain>
    </source>
</reference>
<dbReference type="EnsemblBacteria" id="AAF09918">
    <property type="protein sequence ID" value="AAF09918"/>
    <property type="gene ID" value="DR_0336"/>
</dbReference>
<evidence type="ECO:0000256" key="2">
    <source>
        <dbReference type="ARBA" id="ARBA00022598"/>
    </source>
</evidence>
<dbReference type="FunFam" id="3.30.300.30:FF:000008">
    <property type="entry name" value="2,3-dihydroxybenzoate-AMP ligase"/>
    <property type="match status" value="1"/>
</dbReference>
<evidence type="ECO:0000313" key="7">
    <source>
        <dbReference type="EMBL" id="AAF09918.1"/>
    </source>
</evidence>
<dbReference type="PATRIC" id="fig|243230.17.peg.505"/>
<organism evidence="7 8">
    <name type="scientific">Deinococcus radiodurans (strain ATCC 13939 / DSM 20539 / JCM 16871 / CCUG 27074 / LMG 4051 / NBRC 15346 / NCIMB 9279 / VKM B-1422 / R1)</name>
    <dbReference type="NCBI Taxonomy" id="243230"/>
    <lineage>
        <taxon>Bacteria</taxon>
        <taxon>Thermotogati</taxon>
        <taxon>Deinococcota</taxon>
        <taxon>Deinococci</taxon>
        <taxon>Deinococcales</taxon>
        <taxon>Deinococcaceae</taxon>
        <taxon>Deinococcus</taxon>
    </lineage>
</organism>
<feature type="domain" description="AMP-dependent synthetase/ligase" evidence="5">
    <location>
        <begin position="18"/>
        <end position="380"/>
    </location>
</feature>
<comment type="similarity">
    <text evidence="1">Belongs to the ATP-dependent AMP-binding enzyme family.</text>
</comment>
<dbReference type="CDD" id="cd12118">
    <property type="entry name" value="ttLC_FACS_AEE21_like"/>
    <property type="match status" value="1"/>
</dbReference>
<evidence type="ECO:0000256" key="1">
    <source>
        <dbReference type="ARBA" id="ARBA00006432"/>
    </source>
</evidence>
<dbReference type="Proteomes" id="UP000002524">
    <property type="component" value="Chromosome 1"/>
</dbReference>
<feature type="domain" description="AMP-binding enzyme C-terminal" evidence="6">
    <location>
        <begin position="430"/>
        <end position="505"/>
    </location>
</feature>
<keyword evidence="3" id="KW-0276">Fatty acid metabolism</keyword>
<dbReference type="Gene3D" id="3.40.50.12780">
    <property type="entry name" value="N-terminal domain of ligase-like"/>
    <property type="match status" value="1"/>
</dbReference>
<dbReference type="InterPro" id="IPR020845">
    <property type="entry name" value="AMP-binding_CS"/>
</dbReference>
<dbReference type="HOGENOM" id="CLU_000022_59_5_0"/>
<name>Q9RXH7_DEIRA</name>
<dbReference type="SUPFAM" id="SSF56801">
    <property type="entry name" value="Acetyl-CoA synthetase-like"/>
    <property type="match status" value="1"/>
</dbReference>